<dbReference type="Pfam" id="PF00180">
    <property type="entry name" value="Iso_dh"/>
    <property type="match status" value="1"/>
</dbReference>
<comment type="similarity">
    <text evidence="1">Belongs to the isocitrate and isopropylmalate dehydrogenases family.</text>
</comment>
<dbReference type="Gene3D" id="3.40.718.10">
    <property type="entry name" value="Isopropylmalate Dehydrogenase"/>
    <property type="match status" value="1"/>
</dbReference>
<dbReference type="GO" id="GO:0009098">
    <property type="term" value="P:L-leucine biosynthetic process"/>
    <property type="evidence" value="ECO:0007669"/>
    <property type="project" value="UniProtKB-KW"/>
</dbReference>
<dbReference type="InterPro" id="IPR004429">
    <property type="entry name" value="Isopropylmalate_DH"/>
</dbReference>
<evidence type="ECO:0000256" key="8">
    <source>
        <dbReference type="ARBA" id="ARBA00023304"/>
    </source>
</evidence>
<evidence type="ECO:0000256" key="7">
    <source>
        <dbReference type="ARBA" id="ARBA00023027"/>
    </source>
</evidence>
<dbReference type="SUPFAM" id="SSF53659">
    <property type="entry name" value="Isocitrate/Isopropylmalate dehydrogenase-like"/>
    <property type="match status" value="1"/>
</dbReference>
<dbReference type="PANTHER" id="PTHR42979">
    <property type="entry name" value="3-ISOPROPYLMALATE DEHYDROGENASE"/>
    <property type="match status" value="1"/>
</dbReference>
<feature type="domain" description="Isopropylmalate dehydrogenase-like" evidence="9">
    <location>
        <begin position="61"/>
        <end position="135"/>
    </location>
</feature>
<keyword evidence="4" id="KW-0479">Metal-binding</keyword>
<keyword evidence="2" id="KW-0432">Leucine biosynthesis</keyword>
<dbReference type="AlphaFoldDB" id="A0A1Y2LXR6"/>
<evidence type="ECO:0000256" key="4">
    <source>
        <dbReference type="ARBA" id="ARBA00022723"/>
    </source>
</evidence>
<dbReference type="InterPro" id="IPR024084">
    <property type="entry name" value="IsoPropMal-DH-like_dom"/>
</dbReference>
<evidence type="ECO:0000313" key="10">
    <source>
        <dbReference type="EMBL" id="OSS48696.1"/>
    </source>
</evidence>
<dbReference type="EMBL" id="KZ107845">
    <property type="protein sequence ID" value="OSS48696.1"/>
    <property type="molecule type" value="Genomic_DNA"/>
</dbReference>
<reference evidence="10 11" key="1">
    <citation type="journal article" date="2017" name="Genome Announc.">
        <title>Genome sequence of the saprophytic ascomycete Epicoccum nigrum ICMP 19927 strain isolated from New Zealand.</title>
        <authorList>
            <person name="Fokin M."/>
            <person name="Fleetwood D."/>
            <person name="Weir B.S."/>
            <person name="Villas-Boas S.G."/>
        </authorList>
    </citation>
    <scope>NUCLEOTIDE SEQUENCE [LARGE SCALE GENOMIC DNA]</scope>
    <source>
        <strain evidence="10 11">ICMP 19927</strain>
    </source>
</reference>
<keyword evidence="3" id="KW-0028">Amino-acid biosynthesis</keyword>
<evidence type="ECO:0000259" key="9">
    <source>
        <dbReference type="Pfam" id="PF00180"/>
    </source>
</evidence>
<keyword evidence="7" id="KW-0520">NAD</keyword>
<protein>
    <recommendedName>
        <fullName evidence="9">Isopropylmalate dehydrogenase-like domain-containing protein</fullName>
    </recommendedName>
</protein>
<dbReference type="GO" id="GO:0046872">
    <property type="term" value="F:metal ion binding"/>
    <property type="evidence" value="ECO:0007669"/>
    <property type="project" value="UniProtKB-KW"/>
</dbReference>
<evidence type="ECO:0000256" key="6">
    <source>
        <dbReference type="ARBA" id="ARBA00023002"/>
    </source>
</evidence>
<name>A0A1Y2LXR6_EPING</name>
<dbReference type="InParanoid" id="A0A1Y2LXR6"/>
<dbReference type="GO" id="GO:0005829">
    <property type="term" value="C:cytosol"/>
    <property type="evidence" value="ECO:0007669"/>
    <property type="project" value="TreeGrafter"/>
</dbReference>
<dbReference type="PANTHER" id="PTHR42979:SF1">
    <property type="entry name" value="3-ISOPROPYLMALATE DEHYDROGENASE"/>
    <property type="match status" value="1"/>
</dbReference>
<proteinExistence type="inferred from homology"/>
<keyword evidence="5" id="KW-0460">Magnesium</keyword>
<evidence type="ECO:0000256" key="2">
    <source>
        <dbReference type="ARBA" id="ARBA00022430"/>
    </source>
</evidence>
<keyword evidence="8" id="KW-0100">Branched-chain amino acid biosynthesis</keyword>
<evidence type="ECO:0000313" key="11">
    <source>
        <dbReference type="Proteomes" id="UP000193240"/>
    </source>
</evidence>
<evidence type="ECO:0000256" key="3">
    <source>
        <dbReference type="ARBA" id="ARBA00022605"/>
    </source>
</evidence>
<dbReference type="Proteomes" id="UP000193240">
    <property type="component" value="Unassembled WGS sequence"/>
</dbReference>
<gene>
    <name evidence="10" type="ORF">B5807_07124</name>
</gene>
<organism evidence="10 11">
    <name type="scientific">Epicoccum nigrum</name>
    <name type="common">Soil fungus</name>
    <name type="synonym">Epicoccum purpurascens</name>
    <dbReference type="NCBI Taxonomy" id="105696"/>
    <lineage>
        <taxon>Eukaryota</taxon>
        <taxon>Fungi</taxon>
        <taxon>Dikarya</taxon>
        <taxon>Ascomycota</taxon>
        <taxon>Pezizomycotina</taxon>
        <taxon>Dothideomycetes</taxon>
        <taxon>Pleosporomycetidae</taxon>
        <taxon>Pleosporales</taxon>
        <taxon>Pleosporineae</taxon>
        <taxon>Didymellaceae</taxon>
        <taxon>Epicoccum</taxon>
    </lineage>
</organism>
<evidence type="ECO:0000256" key="1">
    <source>
        <dbReference type="ARBA" id="ARBA00007769"/>
    </source>
</evidence>
<dbReference type="GO" id="GO:0003862">
    <property type="term" value="F:3-isopropylmalate dehydrogenase activity"/>
    <property type="evidence" value="ECO:0007669"/>
    <property type="project" value="InterPro"/>
</dbReference>
<keyword evidence="11" id="KW-1185">Reference proteome</keyword>
<dbReference type="STRING" id="105696.A0A1Y2LXR6"/>
<evidence type="ECO:0000256" key="5">
    <source>
        <dbReference type="ARBA" id="ARBA00022842"/>
    </source>
</evidence>
<accession>A0A1Y2LXR6</accession>
<keyword evidence="6" id="KW-0560">Oxidoreductase</keyword>
<sequence length="151" mass="16409">MWRAAHEGCDGRSRWRGGRYRARGVASSQPRGQLKLKNIRSRPRYYFDSNCTNTATMPSFNIVVLGGDGVGPEVIAEGIKVLKVIEKHTDVSFNFQEHLFGGCSIDAHNNPLTDETLEAAKKADAIILGAVGGPVGATRLELLQRTAGELT</sequence>